<keyword evidence="1" id="KW-0732">Signal</keyword>
<reference evidence="2" key="1">
    <citation type="submission" date="2021-06" db="EMBL/GenBank/DDBJ databases">
        <authorList>
            <person name="Kallberg Y."/>
            <person name="Tangrot J."/>
            <person name="Rosling A."/>
        </authorList>
    </citation>
    <scope>NUCLEOTIDE SEQUENCE</scope>
    <source>
        <strain evidence="2">FL966</strain>
    </source>
</reference>
<accession>A0A9N8W7P5</accession>
<keyword evidence="3" id="KW-1185">Reference proteome</keyword>
<name>A0A9N8W7P5_9GLOM</name>
<organism evidence="2 3">
    <name type="scientific">Cetraspora pellucida</name>
    <dbReference type="NCBI Taxonomy" id="1433469"/>
    <lineage>
        <taxon>Eukaryota</taxon>
        <taxon>Fungi</taxon>
        <taxon>Fungi incertae sedis</taxon>
        <taxon>Mucoromycota</taxon>
        <taxon>Glomeromycotina</taxon>
        <taxon>Glomeromycetes</taxon>
        <taxon>Diversisporales</taxon>
        <taxon>Gigasporaceae</taxon>
        <taxon>Cetraspora</taxon>
    </lineage>
</organism>
<feature type="chain" id="PRO_5040389930" evidence="1">
    <location>
        <begin position="27"/>
        <end position="153"/>
    </location>
</feature>
<dbReference type="Proteomes" id="UP000789759">
    <property type="component" value="Unassembled WGS sequence"/>
</dbReference>
<evidence type="ECO:0000313" key="3">
    <source>
        <dbReference type="Proteomes" id="UP000789759"/>
    </source>
</evidence>
<dbReference type="OrthoDB" id="2305668at2759"/>
<comment type="caution">
    <text evidence="2">The sequence shown here is derived from an EMBL/GenBank/DDBJ whole genome shotgun (WGS) entry which is preliminary data.</text>
</comment>
<evidence type="ECO:0000313" key="2">
    <source>
        <dbReference type="EMBL" id="CAG8480226.1"/>
    </source>
</evidence>
<proteinExistence type="predicted"/>
<protein>
    <submittedName>
        <fullName evidence="2">6416_t:CDS:1</fullName>
    </submittedName>
</protein>
<gene>
    <name evidence="2" type="ORF">CPELLU_LOCUS1485</name>
</gene>
<sequence>MYLNVKSAFITLFLISLMYTCCEVNATAIPKIEERGTDCGGFSFDHPPAEGSKKKEIVIMNSTTLTSNWTTQAGSDVDYVIDFELFTSNGSYLGILWNIGAKMTNHLAVGEVEINVPENIKLPATFLARSWANTTSGSHCIALTYALCFIISN</sequence>
<feature type="signal peptide" evidence="1">
    <location>
        <begin position="1"/>
        <end position="26"/>
    </location>
</feature>
<dbReference type="EMBL" id="CAJVQA010000551">
    <property type="protein sequence ID" value="CAG8480226.1"/>
    <property type="molecule type" value="Genomic_DNA"/>
</dbReference>
<evidence type="ECO:0000256" key="1">
    <source>
        <dbReference type="SAM" id="SignalP"/>
    </source>
</evidence>
<dbReference type="AlphaFoldDB" id="A0A9N8W7P5"/>